<evidence type="ECO:0000313" key="2">
    <source>
        <dbReference type="Proteomes" id="UP001056384"/>
    </source>
</evidence>
<organism evidence="1 2">
    <name type="scientific">Septoria linicola</name>
    <dbReference type="NCBI Taxonomy" id="215465"/>
    <lineage>
        <taxon>Eukaryota</taxon>
        <taxon>Fungi</taxon>
        <taxon>Dikarya</taxon>
        <taxon>Ascomycota</taxon>
        <taxon>Pezizomycotina</taxon>
        <taxon>Dothideomycetes</taxon>
        <taxon>Dothideomycetidae</taxon>
        <taxon>Mycosphaerellales</taxon>
        <taxon>Mycosphaerellaceae</taxon>
        <taxon>Septoria</taxon>
    </lineage>
</organism>
<dbReference type="EMBL" id="CP099424">
    <property type="protein sequence ID" value="USW55809.1"/>
    <property type="molecule type" value="Genomic_DNA"/>
</dbReference>
<reference evidence="1" key="1">
    <citation type="submission" date="2022-06" db="EMBL/GenBank/DDBJ databases">
        <title>Complete genome sequences of two strains of the flax pathogen Septoria linicola.</title>
        <authorList>
            <person name="Lapalu N."/>
            <person name="Simon A."/>
            <person name="Demenou B."/>
            <person name="Paumier D."/>
            <person name="Guillot M.-P."/>
            <person name="Gout L."/>
            <person name="Valade R."/>
        </authorList>
    </citation>
    <scope>NUCLEOTIDE SEQUENCE</scope>
    <source>
        <strain evidence="1">SE15195</strain>
    </source>
</reference>
<keyword evidence="2" id="KW-1185">Reference proteome</keyword>
<dbReference type="AlphaFoldDB" id="A0A9Q9AVT8"/>
<sequence>MPPPLCTLDGKRYLQATVYTPTQQPRSRKLPKMSLKLPNIEEKKSREALLLLIECAMDSRWPEKAARGHF</sequence>
<gene>
    <name evidence="1" type="ORF">Slin15195_G091280</name>
</gene>
<protein>
    <submittedName>
        <fullName evidence="1">Uncharacterized protein</fullName>
    </submittedName>
</protein>
<proteinExistence type="predicted"/>
<name>A0A9Q9AVT8_9PEZI</name>
<evidence type="ECO:0000313" key="1">
    <source>
        <dbReference type="EMBL" id="USW55809.1"/>
    </source>
</evidence>
<accession>A0A9Q9AVT8</accession>
<dbReference type="Proteomes" id="UP001056384">
    <property type="component" value="Chromosome 7"/>
</dbReference>